<keyword evidence="4" id="KW-0804">Transcription</keyword>
<evidence type="ECO:0000256" key="5">
    <source>
        <dbReference type="ARBA" id="ARBA00023242"/>
    </source>
</evidence>
<name>A0AAP0GCT5_9ASPA</name>
<comment type="subcellular location">
    <subcellularLocation>
        <location evidence="1">Nucleus</location>
    </subcellularLocation>
</comment>
<protein>
    <submittedName>
        <fullName evidence="7">Trihelix transcription factor GTL1</fullName>
    </submittedName>
</protein>
<keyword evidence="2" id="KW-0805">Transcription regulation</keyword>
<dbReference type="Gene3D" id="1.10.10.60">
    <property type="entry name" value="Homeodomain-like"/>
    <property type="match status" value="1"/>
</dbReference>
<comment type="caution">
    <text evidence="7">The sequence shown here is derived from an EMBL/GenBank/DDBJ whole genome shotgun (WGS) entry which is preliminary data.</text>
</comment>
<evidence type="ECO:0000313" key="8">
    <source>
        <dbReference type="Proteomes" id="UP001418222"/>
    </source>
</evidence>
<keyword evidence="3" id="KW-0238">DNA-binding</keyword>
<gene>
    <name evidence="7" type="primary">GTL1</name>
    <name evidence="7" type="ORF">KSP39_PZI004350</name>
</gene>
<keyword evidence="5" id="KW-0539">Nucleus</keyword>
<proteinExistence type="predicted"/>
<sequence>MKRLDYSQNPKRCKEKWENINKYFKKVKESNKKRFEDAKTWPYFHELDALFFPSLLLSSPSLPFSFSSPSFSFSSLLPPSFPS</sequence>
<dbReference type="PANTHER" id="PTHR21654:SF84">
    <property type="entry name" value="SI:DKEY-66I24.7"/>
    <property type="match status" value="1"/>
</dbReference>
<evidence type="ECO:0000256" key="2">
    <source>
        <dbReference type="ARBA" id="ARBA00023015"/>
    </source>
</evidence>
<dbReference type="GO" id="GO:0003677">
    <property type="term" value="F:DNA binding"/>
    <property type="evidence" value="ECO:0007669"/>
    <property type="project" value="UniProtKB-KW"/>
</dbReference>
<evidence type="ECO:0000256" key="1">
    <source>
        <dbReference type="ARBA" id="ARBA00004123"/>
    </source>
</evidence>
<accession>A0AAP0GCT5</accession>
<dbReference type="Pfam" id="PF13837">
    <property type="entry name" value="Myb_DNA-bind_4"/>
    <property type="match status" value="1"/>
</dbReference>
<evidence type="ECO:0000256" key="4">
    <source>
        <dbReference type="ARBA" id="ARBA00023163"/>
    </source>
</evidence>
<dbReference type="InterPro" id="IPR044822">
    <property type="entry name" value="Myb_DNA-bind_4"/>
</dbReference>
<evidence type="ECO:0000313" key="7">
    <source>
        <dbReference type="EMBL" id="KAK8951596.1"/>
    </source>
</evidence>
<reference evidence="7 8" key="1">
    <citation type="journal article" date="2022" name="Nat. Plants">
        <title>Genomes of leafy and leafless Platanthera orchids illuminate the evolution of mycoheterotrophy.</title>
        <authorList>
            <person name="Li M.H."/>
            <person name="Liu K.W."/>
            <person name="Li Z."/>
            <person name="Lu H.C."/>
            <person name="Ye Q.L."/>
            <person name="Zhang D."/>
            <person name="Wang J.Y."/>
            <person name="Li Y.F."/>
            <person name="Zhong Z.M."/>
            <person name="Liu X."/>
            <person name="Yu X."/>
            <person name="Liu D.K."/>
            <person name="Tu X.D."/>
            <person name="Liu B."/>
            <person name="Hao Y."/>
            <person name="Liao X.Y."/>
            <person name="Jiang Y.T."/>
            <person name="Sun W.H."/>
            <person name="Chen J."/>
            <person name="Chen Y.Q."/>
            <person name="Ai Y."/>
            <person name="Zhai J.W."/>
            <person name="Wu S.S."/>
            <person name="Zhou Z."/>
            <person name="Hsiao Y.Y."/>
            <person name="Wu W.L."/>
            <person name="Chen Y.Y."/>
            <person name="Lin Y.F."/>
            <person name="Hsu J.L."/>
            <person name="Li C.Y."/>
            <person name="Wang Z.W."/>
            <person name="Zhao X."/>
            <person name="Zhong W.Y."/>
            <person name="Ma X.K."/>
            <person name="Ma L."/>
            <person name="Huang J."/>
            <person name="Chen G.Z."/>
            <person name="Huang M.Z."/>
            <person name="Huang L."/>
            <person name="Peng D.H."/>
            <person name="Luo Y.B."/>
            <person name="Zou S.Q."/>
            <person name="Chen S.P."/>
            <person name="Lan S."/>
            <person name="Tsai W.C."/>
            <person name="Van de Peer Y."/>
            <person name="Liu Z.J."/>
        </authorList>
    </citation>
    <scope>NUCLEOTIDE SEQUENCE [LARGE SCALE GENOMIC DNA]</scope>
    <source>
        <strain evidence="7">Lor287</strain>
    </source>
</reference>
<organism evidence="7 8">
    <name type="scientific">Platanthera zijinensis</name>
    <dbReference type="NCBI Taxonomy" id="2320716"/>
    <lineage>
        <taxon>Eukaryota</taxon>
        <taxon>Viridiplantae</taxon>
        <taxon>Streptophyta</taxon>
        <taxon>Embryophyta</taxon>
        <taxon>Tracheophyta</taxon>
        <taxon>Spermatophyta</taxon>
        <taxon>Magnoliopsida</taxon>
        <taxon>Liliopsida</taxon>
        <taxon>Asparagales</taxon>
        <taxon>Orchidaceae</taxon>
        <taxon>Orchidoideae</taxon>
        <taxon>Orchideae</taxon>
        <taxon>Orchidinae</taxon>
        <taxon>Platanthera</taxon>
    </lineage>
</organism>
<evidence type="ECO:0000256" key="3">
    <source>
        <dbReference type="ARBA" id="ARBA00023125"/>
    </source>
</evidence>
<evidence type="ECO:0000259" key="6">
    <source>
        <dbReference type="Pfam" id="PF13837"/>
    </source>
</evidence>
<dbReference type="GO" id="GO:0006355">
    <property type="term" value="P:regulation of DNA-templated transcription"/>
    <property type="evidence" value="ECO:0007669"/>
    <property type="project" value="UniProtKB-ARBA"/>
</dbReference>
<keyword evidence="8" id="KW-1185">Reference proteome</keyword>
<dbReference type="AlphaFoldDB" id="A0AAP0GCT5"/>
<feature type="domain" description="Myb/SANT-like DNA-binding" evidence="6">
    <location>
        <begin position="1"/>
        <end position="50"/>
    </location>
</feature>
<dbReference type="EMBL" id="JBBWWQ010000003">
    <property type="protein sequence ID" value="KAK8951596.1"/>
    <property type="molecule type" value="Genomic_DNA"/>
</dbReference>
<dbReference type="PANTHER" id="PTHR21654">
    <property type="entry name" value="FI21293P1"/>
    <property type="match status" value="1"/>
</dbReference>
<dbReference type="Proteomes" id="UP001418222">
    <property type="component" value="Unassembled WGS sequence"/>
</dbReference>
<dbReference type="GO" id="GO:0005634">
    <property type="term" value="C:nucleus"/>
    <property type="evidence" value="ECO:0007669"/>
    <property type="project" value="UniProtKB-SubCell"/>
</dbReference>